<evidence type="ECO:0000256" key="7">
    <source>
        <dbReference type="ARBA" id="ARBA00023163"/>
    </source>
</evidence>
<dbReference type="FunFam" id="3.30.160.60:FF:000774">
    <property type="entry name" value="Zinc finger protein"/>
    <property type="match status" value="1"/>
</dbReference>
<dbReference type="FunFam" id="3.30.160.60:FF:001926">
    <property type="match status" value="2"/>
</dbReference>
<gene>
    <name evidence="10" type="primary">ZNF782</name>
    <name evidence="10" type="ORF">BLAG_LOCUS5717</name>
</gene>
<evidence type="ECO:0000313" key="10">
    <source>
        <dbReference type="EMBL" id="CAH1242422.1"/>
    </source>
</evidence>
<dbReference type="InterPro" id="IPR049012">
    <property type="entry name" value="Mutator_transp_dom"/>
</dbReference>
<feature type="domain" description="C2H2-type" evidence="9">
    <location>
        <begin position="54"/>
        <end position="74"/>
    </location>
</feature>
<accession>A0A8J9YVD4</accession>
<dbReference type="OrthoDB" id="40579at2759"/>
<dbReference type="Pfam" id="PF13912">
    <property type="entry name" value="zf-C2H2_6"/>
    <property type="match status" value="1"/>
</dbReference>
<dbReference type="FunFam" id="3.30.160.60:FF:001794">
    <property type="match status" value="1"/>
</dbReference>
<dbReference type="FunFam" id="3.30.160.60:FF:000761">
    <property type="entry name" value="Zinc finger protein 449"/>
    <property type="match status" value="1"/>
</dbReference>
<keyword evidence="5" id="KW-0862">Zinc</keyword>
<dbReference type="Pfam" id="PF13894">
    <property type="entry name" value="zf-C2H2_4"/>
    <property type="match status" value="2"/>
</dbReference>
<evidence type="ECO:0000256" key="2">
    <source>
        <dbReference type="ARBA" id="ARBA00022723"/>
    </source>
</evidence>
<dbReference type="PANTHER" id="PTHR24393:SF165">
    <property type="entry name" value="ZINC FINGER PROTEIN 555-LIKE"/>
    <property type="match status" value="1"/>
</dbReference>
<feature type="domain" description="C2H2-type" evidence="9">
    <location>
        <begin position="194"/>
        <end position="214"/>
    </location>
</feature>
<dbReference type="GO" id="GO:0001228">
    <property type="term" value="F:DNA-binding transcription activator activity, RNA polymerase II-specific"/>
    <property type="evidence" value="ECO:0007669"/>
    <property type="project" value="TreeGrafter"/>
</dbReference>
<evidence type="ECO:0000256" key="6">
    <source>
        <dbReference type="ARBA" id="ARBA00023015"/>
    </source>
</evidence>
<evidence type="ECO:0000256" key="8">
    <source>
        <dbReference type="ARBA" id="ARBA00023242"/>
    </source>
</evidence>
<dbReference type="InterPro" id="IPR036236">
    <property type="entry name" value="Znf_C2H2_sf"/>
</dbReference>
<organism evidence="10 11">
    <name type="scientific">Branchiostoma lanceolatum</name>
    <name type="common">Common lancelet</name>
    <name type="synonym">Amphioxus lanceolatum</name>
    <dbReference type="NCBI Taxonomy" id="7740"/>
    <lineage>
        <taxon>Eukaryota</taxon>
        <taxon>Metazoa</taxon>
        <taxon>Chordata</taxon>
        <taxon>Cephalochordata</taxon>
        <taxon>Leptocardii</taxon>
        <taxon>Amphioxiformes</taxon>
        <taxon>Branchiostomatidae</taxon>
        <taxon>Branchiostoma</taxon>
    </lineage>
</organism>
<keyword evidence="4" id="KW-0863">Zinc-finger</keyword>
<protein>
    <submittedName>
        <fullName evidence="10">ZNF782 protein</fullName>
    </submittedName>
</protein>
<dbReference type="FunFam" id="3.30.160.60:FF:001197">
    <property type="entry name" value="Uncharacterized protein"/>
    <property type="match status" value="1"/>
</dbReference>
<feature type="domain" description="C2H2-type" evidence="9">
    <location>
        <begin position="82"/>
        <end position="102"/>
    </location>
</feature>
<dbReference type="FunFam" id="3.30.160.60:FF:002356">
    <property type="match status" value="1"/>
</dbReference>
<dbReference type="Gene3D" id="3.30.160.60">
    <property type="entry name" value="Classic Zinc Finger"/>
    <property type="match status" value="11"/>
</dbReference>
<feature type="domain" description="C2H2-type" evidence="9">
    <location>
        <begin position="110"/>
        <end position="130"/>
    </location>
</feature>
<dbReference type="FunFam" id="3.30.160.60:FF:000918">
    <property type="entry name" value="Zinc finger protein"/>
    <property type="match status" value="1"/>
</dbReference>
<proteinExistence type="inferred from homology"/>
<keyword evidence="7" id="KW-0804">Transcription</keyword>
<dbReference type="InterPro" id="IPR013087">
    <property type="entry name" value="Znf_C2H2_type"/>
</dbReference>
<evidence type="ECO:0000256" key="3">
    <source>
        <dbReference type="ARBA" id="ARBA00022737"/>
    </source>
</evidence>
<feature type="domain" description="C2H2-type" evidence="9">
    <location>
        <begin position="166"/>
        <end position="186"/>
    </location>
</feature>
<dbReference type="Proteomes" id="UP000838412">
    <property type="component" value="Chromosome 12"/>
</dbReference>
<evidence type="ECO:0000313" key="11">
    <source>
        <dbReference type="Proteomes" id="UP000838412"/>
    </source>
</evidence>
<name>A0A8J9YVD4_BRALA</name>
<dbReference type="GO" id="GO:0005634">
    <property type="term" value="C:nucleus"/>
    <property type="evidence" value="ECO:0007669"/>
    <property type="project" value="TreeGrafter"/>
</dbReference>
<evidence type="ECO:0000259" key="9">
    <source>
        <dbReference type="PROSITE" id="PS00028"/>
    </source>
</evidence>
<keyword evidence="11" id="KW-1185">Reference proteome</keyword>
<feature type="domain" description="C2H2-type" evidence="9">
    <location>
        <begin position="138"/>
        <end position="158"/>
    </location>
</feature>
<evidence type="ECO:0000256" key="5">
    <source>
        <dbReference type="ARBA" id="ARBA00022833"/>
    </source>
</evidence>
<feature type="domain" description="C2H2-type" evidence="9">
    <location>
        <begin position="222"/>
        <end position="242"/>
    </location>
</feature>
<keyword evidence="3" id="KW-0677">Repeat</keyword>
<dbReference type="AlphaFoldDB" id="A0A8J9YVD4"/>
<dbReference type="SUPFAM" id="SSF57667">
    <property type="entry name" value="beta-beta-alpha zinc fingers"/>
    <property type="match status" value="7"/>
</dbReference>
<dbReference type="GO" id="GO:0000978">
    <property type="term" value="F:RNA polymerase II cis-regulatory region sequence-specific DNA binding"/>
    <property type="evidence" value="ECO:0007669"/>
    <property type="project" value="TreeGrafter"/>
</dbReference>
<dbReference type="Pfam" id="PF20700">
    <property type="entry name" value="Mutator"/>
    <property type="match status" value="1"/>
</dbReference>
<keyword evidence="6" id="KW-0805">Transcription regulation</keyword>
<dbReference type="GO" id="GO:0008270">
    <property type="term" value="F:zinc ion binding"/>
    <property type="evidence" value="ECO:0007669"/>
    <property type="project" value="UniProtKB-KW"/>
</dbReference>
<dbReference type="PANTHER" id="PTHR24393">
    <property type="entry name" value="ZINC FINGER PROTEIN"/>
    <property type="match status" value="1"/>
</dbReference>
<evidence type="ECO:0000256" key="4">
    <source>
        <dbReference type="ARBA" id="ARBA00022771"/>
    </source>
</evidence>
<feature type="domain" description="C2H2-type" evidence="9">
    <location>
        <begin position="26"/>
        <end position="46"/>
    </location>
</feature>
<dbReference type="EMBL" id="OV696697">
    <property type="protein sequence ID" value="CAH1242422.1"/>
    <property type="molecule type" value="Genomic_DNA"/>
</dbReference>
<comment type="similarity">
    <text evidence="1">Belongs to the krueppel C2H2-type zinc-finger protein family.</text>
</comment>
<dbReference type="FunFam" id="3.30.160.60:FF:003103">
    <property type="match status" value="1"/>
</dbReference>
<keyword evidence="8" id="KW-0539">Nucleus</keyword>
<sequence length="712" mass="82268">MASAKSCHDDVINRRVGGIANTLPWCKECSKQFSAPSKLKRHMRTHTREKPYKCEECSRQFSALDYLKIHMRTHTGEKPYKCERCSRQFLTQGNLNRHMRTHTGEKPYRCVECNRQFSRLGTLKTHMQTHTGEKPYMCEECRKQFSELGSLKKHMRTHTRQKPYMCEKCCWQLNELCNLKTHMRTHTGEKPYMCDECGRQFSKLDGLKTHMRTHTGEKPYKCEECSRQFSQLGSLKTHKRIHTGENPYQCKECSRQFSQLCNLKTHMRTHTGEKPYQCKECRRQFNEMGELKRHMRTHTGEKPYRCEECSRHLSQEELAASKQDGKVTFTAPNLAEKNKLMTMMHNIKANIGPSRSSQERNFAVLKEVFTFYIQHHSPSTFSQMAEGGASPSFPSMEMKKEDSTQQIVLLTPKKVTDLLALTEVHLRTCRGSVHMEEDIGMDGHVGICTFLCTACPWSGRWNTSPKLPNNRFLVNDRMLHGSFTSGILTIQYEKLCSAANIGVVKEEDKNVVLDEYKVVVEELAAESMDNALEEEITGSVLAEDDENFHGIKVLSDARHCWRKNAYNSDVVFLGHITHRVIRHVLVTKEDEPVSQNHETFGTRRFYEWADARGLSIHLHGHDRNMSVNSLVKERQYTDNGNDTWHATKNLAKSFAKVAKGTIVNRGRTWHPELSDKGAGVKTHFYWSMKTCNGDPDLLQSRLDNIVRHYQVT</sequence>
<keyword evidence="2" id="KW-0479">Metal-binding</keyword>
<dbReference type="SMART" id="SM00355">
    <property type="entry name" value="ZnF_C2H2"/>
    <property type="match status" value="10"/>
</dbReference>
<reference evidence="10" key="1">
    <citation type="submission" date="2022-01" db="EMBL/GenBank/DDBJ databases">
        <authorList>
            <person name="Braso-Vives M."/>
        </authorList>
    </citation>
    <scope>NUCLEOTIDE SEQUENCE</scope>
</reference>
<dbReference type="PROSITE" id="PS00028">
    <property type="entry name" value="ZINC_FINGER_C2H2_1"/>
    <property type="match status" value="10"/>
</dbReference>
<feature type="domain" description="C2H2-type" evidence="9">
    <location>
        <begin position="278"/>
        <end position="298"/>
    </location>
</feature>
<feature type="domain" description="C2H2-type" evidence="9">
    <location>
        <begin position="250"/>
        <end position="270"/>
    </location>
</feature>
<dbReference type="FunFam" id="3.30.160.60:FF:001774">
    <property type="entry name" value="Myoneurin"/>
    <property type="match status" value="1"/>
</dbReference>
<dbReference type="Pfam" id="PF00096">
    <property type="entry name" value="zf-C2H2"/>
    <property type="match status" value="6"/>
</dbReference>
<evidence type="ECO:0000256" key="1">
    <source>
        <dbReference type="ARBA" id="ARBA00006991"/>
    </source>
</evidence>